<keyword evidence="1" id="KW-0472">Membrane</keyword>
<evidence type="ECO:0000313" key="3">
    <source>
        <dbReference type="Proteomes" id="UP001187192"/>
    </source>
</evidence>
<gene>
    <name evidence="2" type="ORF">TIFTF001_036943</name>
</gene>
<comment type="caution">
    <text evidence="2">The sequence shown here is derived from an EMBL/GenBank/DDBJ whole genome shotgun (WGS) entry which is preliminary data.</text>
</comment>
<keyword evidence="1" id="KW-1133">Transmembrane helix</keyword>
<evidence type="ECO:0000256" key="1">
    <source>
        <dbReference type="SAM" id="Phobius"/>
    </source>
</evidence>
<reference evidence="2" key="1">
    <citation type="submission" date="2023-07" db="EMBL/GenBank/DDBJ databases">
        <title>draft genome sequence of fig (Ficus carica).</title>
        <authorList>
            <person name="Takahashi T."/>
            <person name="Nishimura K."/>
        </authorList>
    </citation>
    <scope>NUCLEOTIDE SEQUENCE</scope>
</reference>
<protein>
    <submittedName>
        <fullName evidence="2">Uncharacterized protein</fullName>
    </submittedName>
</protein>
<dbReference type="Proteomes" id="UP001187192">
    <property type="component" value="Unassembled WGS sequence"/>
</dbReference>
<organism evidence="2 3">
    <name type="scientific">Ficus carica</name>
    <name type="common">Common fig</name>
    <dbReference type="NCBI Taxonomy" id="3494"/>
    <lineage>
        <taxon>Eukaryota</taxon>
        <taxon>Viridiplantae</taxon>
        <taxon>Streptophyta</taxon>
        <taxon>Embryophyta</taxon>
        <taxon>Tracheophyta</taxon>
        <taxon>Spermatophyta</taxon>
        <taxon>Magnoliopsida</taxon>
        <taxon>eudicotyledons</taxon>
        <taxon>Gunneridae</taxon>
        <taxon>Pentapetalae</taxon>
        <taxon>rosids</taxon>
        <taxon>fabids</taxon>
        <taxon>Rosales</taxon>
        <taxon>Moraceae</taxon>
        <taxon>Ficeae</taxon>
        <taxon>Ficus</taxon>
    </lineage>
</organism>
<evidence type="ECO:0000313" key="2">
    <source>
        <dbReference type="EMBL" id="GMN67882.1"/>
    </source>
</evidence>
<dbReference type="EMBL" id="BTGU01000516">
    <property type="protein sequence ID" value="GMN67882.1"/>
    <property type="molecule type" value="Genomic_DNA"/>
</dbReference>
<keyword evidence="1" id="KW-0812">Transmembrane</keyword>
<dbReference type="AlphaFoldDB" id="A0AA88JBU9"/>
<name>A0AA88JBU9_FICCA</name>
<proteinExistence type="predicted"/>
<sequence length="210" mass="22641">MIGEAEARAREAATAVAVEIFLLVFSFAIFAMTAGKMICAGHLDNLVHLRTFICQKIITLGQQPSACTFIMILHIVGEIFGKLLLVKVYGVAIVTEDGLLLATPALLDIPDPHLHVMQGLALARVAEITIPPLRNEGITRGAAARVQPGVQAAAEAEARAQSDEALAEVPITTERNLMELGRQIHESVPKLEDCNLLSYRLISDLVCLIV</sequence>
<keyword evidence="3" id="KW-1185">Reference proteome</keyword>
<feature type="transmembrane region" description="Helical" evidence="1">
    <location>
        <begin position="12"/>
        <end position="32"/>
    </location>
</feature>
<accession>A0AA88JBU9</accession>